<name>A0A939MNL8_9MICO</name>
<sequence>MSDRARAIVGVVVMSALLVLYFALTGMRAVALLASGTPLAIAMGLALLVLPLIGAWALGRELLFGARSTALIDRLDGEGGLPDDLGEAGPTGKADREIADAVFPRYREAAEAAPEDWRAWTRLGIAYEAAADRTRARAAIRKAIRLERDEISG</sequence>
<keyword evidence="4" id="KW-1185">Reference proteome</keyword>
<evidence type="ECO:0000313" key="4">
    <source>
        <dbReference type="Proteomes" id="UP000664382"/>
    </source>
</evidence>
<accession>A0A939MNL8</accession>
<feature type="repeat" description="TPR" evidence="1">
    <location>
        <begin position="117"/>
        <end position="150"/>
    </location>
</feature>
<proteinExistence type="predicted"/>
<dbReference type="PROSITE" id="PS50005">
    <property type="entry name" value="TPR"/>
    <property type="match status" value="1"/>
</dbReference>
<evidence type="ECO:0000313" key="3">
    <source>
        <dbReference type="EMBL" id="MBO1902117.1"/>
    </source>
</evidence>
<evidence type="ECO:0008006" key="5">
    <source>
        <dbReference type="Google" id="ProtNLM"/>
    </source>
</evidence>
<evidence type="ECO:0000256" key="2">
    <source>
        <dbReference type="SAM" id="Phobius"/>
    </source>
</evidence>
<dbReference type="RefSeq" id="WP_208097880.1">
    <property type="nucleotide sequence ID" value="NZ_JAGDYM010000010.1"/>
</dbReference>
<protein>
    <recommendedName>
        <fullName evidence="5">Tetratricopeptide repeat protein</fullName>
    </recommendedName>
</protein>
<dbReference type="InterPro" id="IPR011990">
    <property type="entry name" value="TPR-like_helical_dom_sf"/>
</dbReference>
<keyword evidence="2" id="KW-0812">Transmembrane</keyword>
<dbReference type="AlphaFoldDB" id="A0A939MNL8"/>
<feature type="transmembrane region" description="Helical" evidence="2">
    <location>
        <begin position="7"/>
        <end position="27"/>
    </location>
</feature>
<gene>
    <name evidence="3" type="ORF">J4H92_09175</name>
</gene>
<dbReference type="Gene3D" id="1.25.40.10">
    <property type="entry name" value="Tetratricopeptide repeat domain"/>
    <property type="match status" value="1"/>
</dbReference>
<organism evidence="3 4">
    <name type="scientific">Leucobacter weissii</name>
    <dbReference type="NCBI Taxonomy" id="1983706"/>
    <lineage>
        <taxon>Bacteria</taxon>
        <taxon>Bacillati</taxon>
        <taxon>Actinomycetota</taxon>
        <taxon>Actinomycetes</taxon>
        <taxon>Micrococcales</taxon>
        <taxon>Microbacteriaceae</taxon>
        <taxon>Leucobacter</taxon>
    </lineage>
</organism>
<evidence type="ECO:0000256" key="1">
    <source>
        <dbReference type="PROSITE-ProRule" id="PRU00339"/>
    </source>
</evidence>
<keyword evidence="2" id="KW-1133">Transmembrane helix</keyword>
<dbReference type="SUPFAM" id="SSF48452">
    <property type="entry name" value="TPR-like"/>
    <property type="match status" value="1"/>
</dbReference>
<keyword evidence="1" id="KW-0802">TPR repeat</keyword>
<feature type="transmembrane region" description="Helical" evidence="2">
    <location>
        <begin position="39"/>
        <end position="58"/>
    </location>
</feature>
<comment type="caution">
    <text evidence="3">The sequence shown here is derived from an EMBL/GenBank/DDBJ whole genome shotgun (WGS) entry which is preliminary data.</text>
</comment>
<dbReference type="EMBL" id="JAGDYM010000010">
    <property type="protein sequence ID" value="MBO1902117.1"/>
    <property type="molecule type" value="Genomic_DNA"/>
</dbReference>
<dbReference type="Proteomes" id="UP000664382">
    <property type="component" value="Unassembled WGS sequence"/>
</dbReference>
<reference evidence="3" key="1">
    <citation type="submission" date="2021-03" db="EMBL/GenBank/DDBJ databases">
        <title>Leucobacter chromiisoli sp. nov., isolated from chromium-containing soil of chemical plant.</title>
        <authorList>
            <person name="Xu Z."/>
        </authorList>
    </citation>
    <scope>NUCLEOTIDE SEQUENCE</scope>
    <source>
        <strain evidence="3">S27</strain>
    </source>
</reference>
<keyword evidence="2" id="KW-0472">Membrane</keyword>
<dbReference type="InterPro" id="IPR019734">
    <property type="entry name" value="TPR_rpt"/>
</dbReference>